<dbReference type="SUPFAM" id="SSF102114">
    <property type="entry name" value="Radical SAM enzymes"/>
    <property type="match status" value="1"/>
</dbReference>
<dbReference type="Gene3D" id="3.20.20.70">
    <property type="entry name" value="Aldolase class I"/>
    <property type="match status" value="1"/>
</dbReference>
<sequence>VYHAERFRFVGGEPLLNPHILDYVKVVRESGISSFIEIATNGVLLDRASDELFESVDRISVSWYPDPRSHERIIESAGEKCRRHKTEFRVERISKFRTIQVAGPIDDQRVVNDIYQSCMIAHTWHCQTFYDGRFYLCSRPIFTAVYLQRLDVPAPDFHELDGELLHQPDLRERLIERLSSRQPLKACEYCLGTVGRYAPWTQLPAQSRRSPPQPLPLRRESISWKRMKFLLVWRKIESGLLKCFPSARLAKYLSVVLTGIIGD</sequence>
<name>A0A3B0ZSH0_9ZZZZ</name>
<reference evidence="1" key="1">
    <citation type="submission" date="2018-06" db="EMBL/GenBank/DDBJ databases">
        <authorList>
            <person name="Zhirakovskaya E."/>
        </authorList>
    </citation>
    <scope>NUCLEOTIDE SEQUENCE</scope>
</reference>
<evidence type="ECO:0000313" key="1">
    <source>
        <dbReference type="EMBL" id="VAW84374.1"/>
    </source>
</evidence>
<dbReference type="CDD" id="cd01335">
    <property type="entry name" value="Radical_SAM"/>
    <property type="match status" value="1"/>
</dbReference>
<dbReference type="AlphaFoldDB" id="A0A3B0ZSH0"/>
<dbReference type="InterPro" id="IPR058240">
    <property type="entry name" value="rSAM_sf"/>
</dbReference>
<accession>A0A3B0ZSH0</accession>
<dbReference type="EMBL" id="UOFO01000042">
    <property type="protein sequence ID" value="VAW84374.1"/>
    <property type="molecule type" value="Genomic_DNA"/>
</dbReference>
<gene>
    <name evidence="1" type="ORF">MNBD_GAMMA16-1938</name>
</gene>
<proteinExistence type="predicted"/>
<dbReference type="InterPro" id="IPR013785">
    <property type="entry name" value="Aldolase_TIM"/>
</dbReference>
<feature type="non-terminal residue" evidence="1">
    <location>
        <position position="1"/>
    </location>
</feature>
<evidence type="ECO:0008006" key="2">
    <source>
        <dbReference type="Google" id="ProtNLM"/>
    </source>
</evidence>
<protein>
    <recommendedName>
        <fullName evidence="2">Radical SAM core domain-containing protein</fullName>
    </recommendedName>
</protein>
<organism evidence="1">
    <name type="scientific">hydrothermal vent metagenome</name>
    <dbReference type="NCBI Taxonomy" id="652676"/>
    <lineage>
        <taxon>unclassified sequences</taxon>
        <taxon>metagenomes</taxon>
        <taxon>ecological metagenomes</taxon>
    </lineage>
</organism>